<dbReference type="AlphaFoldDB" id="K2RS53"/>
<comment type="caution">
    <text evidence="2">The sequence shown here is derived from an EMBL/GenBank/DDBJ whole genome shotgun (WGS) entry which is preliminary data.</text>
</comment>
<keyword evidence="3" id="KW-1185">Reference proteome</keyword>
<dbReference type="HAMAP" id="MF_00673">
    <property type="entry name" value="UPF0254"/>
    <property type="match status" value="1"/>
</dbReference>
<dbReference type="Pfam" id="PF06787">
    <property type="entry name" value="HcgF"/>
    <property type="match status" value="1"/>
</dbReference>
<dbReference type="PATRIC" id="fig|1204725.3.peg.1560"/>
<protein>
    <recommendedName>
        <fullName evidence="1">UPF0254 protein A994_07781</fullName>
    </recommendedName>
</protein>
<accession>K2RS53</accession>
<reference evidence="2 3" key="1">
    <citation type="journal article" date="2012" name="J. Bacteriol.">
        <title>Draft genome sequence of Methanobacterium formicicum DSM 3637, an archaebacterium isolated from the methane producer amoeba Pelomyxa palustris.</title>
        <authorList>
            <person name="Gutierrez G."/>
        </authorList>
    </citation>
    <scope>NUCLEOTIDE SEQUENCE [LARGE SCALE GENOMIC DNA]</scope>
    <source>
        <strain evidence="3">DSM 3637 / PP1</strain>
    </source>
</reference>
<proteinExistence type="inferred from homology"/>
<dbReference type="InterPro" id="IPR009625">
    <property type="entry name" value="HcgF"/>
</dbReference>
<dbReference type="OrthoDB" id="59686at2157"/>
<comment type="similarity">
    <text evidence="1">Belongs to the UPF0254 family.</text>
</comment>
<name>K2RS53_METFP</name>
<evidence type="ECO:0000313" key="2">
    <source>
        <dbReference type="EMBL" id="EKF85615.1"/>
    </source>
</evidence>
<dbReference type="NCBIfam" id="NF002122">
    <property type="entry name" value="PRK00962.1"/>
    <property type="match status" value="1"/>
</dbReference>
<organism evidence="2 3">
    <name type="scientific">Methanobacterium formicicum (strain DSM 3637 / PP1)</name>
    <dbReference type="NCBI Taxonomy" id="1204725"/>
    <lineage>
        <taxon>Archaea</taxon>
        <taxon>Methanobacteriati</taxon>
        <taxon>Methanobacteriota</taxon>
        <taxon>Methanomada group</taxon>
        <taxon>Methanobacteria</taxon>
        <taxon>Methanobacteriales</taxon>
        <taxon>Methanobacteriaceae</taxon>
        <taxon>Methanobacterium</taxon>
    </lineage>
</organism>
<evidence type="ECO:0000313" key="3">
    <source>
        <dbReference type="Proteomes" id="UP000007360"/>
    </source>
</evidence>
<gene>
    <name evidence="2" type="ORF">A994_07781</name>
</gene>
<sequence>MTITIATAECFTHGIIAREIHAAIQGYHGEFGPKSLNLKWLKDRRGELILLCGMFIPTLSAVKSVLKVNPPQPQKLINGIKVYQEEDDLEVAVLMARAVKEITGADIGIGTTAGIGRGGISIVTDKLTVKTTSDVSADLCSSNSNQLLARQKSGIKKTFMLLESVLRHYEIEKNFKSD</sequence>
<dbReference type="EMBL" id="AMPO01000006">
    <property type="protein sequence ID" value="EKF85615.1"/>
    <property type="molecule type" value="Genomic_DNA"/>
</dbReference>
<dbReference type="RefSeq" id="WP_004030886.1">
    <property type="nucleotide sequence ID" value="NZ_AMPO01000006.1"/>
</dbReference>
<evidence type="ECO:0000256" key="1">
    <source>
        <dbReference type="HAMAP-Rule" id="MF_00673"/>
    </source>
</evidence>
<dbReference type="Proteomes" id="UP000007360">
    <property type="component" value="Unassembled WGS sequence"/>
</dbReference>